<dbReference type="EMBL" id="JABSTR010000010">
    <property type="protein sequence ID" value="KAH9379603.1"/>
    <property type="molecule type" value="Genomic_DNA"/>
</dbReference>
<name>A0A9J6GWP0_HAELO</name>
<dbReference type="InterPro" id="IPR024079">
    <property type="entry name" value="MetalloPept_cat_dom_sf"/>
</dbReference>
<gene>
    <name evidence="1" type="ORF">HPB48_020296</name>
</gene>
<comment type="caution">
    <text evidence="1">The sequence shown here is derived from an EMBL/GenBank/DDBJ whole genome shotgun (WGS) entry which is preliminary data.</text>
</comment>
<protein>
    <submittedName>
        <fullName evidence="1">Uncharacterized protein</fullName>
    </submittedName>
</protein>
<reference evidence="1 2" key="1">
    <citation type="journal article" date="2020" name="Cell">
        <title>Large-Scale Comparative Analyses of Tick Genomes Elucidate Their Genetic Diversity and Vector Capacities.</title>
        <authorList>
            <consortium name="Tick Genome and Microbiome Consortium (TIGMIC)"/>
            <person name="Jia N."/>
            <person name="Wang J."/>
            <person name="Shi W."/>
            <person name="Du L."/>
            <person name="Sun Y."/>
            <person name="Zhan W."/>
            <person name="Jiang J.F."/>
            <person name="Wang Q."/>
            <person name="Zhang B."/>
            <person name="Ji P."/>
            <person name="Bell-Sakyi L."/>
            <person name="Cui X.M."/>
            <person name="Yuan T.T."/>
            <person name="Jiang B.G."/>
            <person name="Yang W.F."/>
            <person name="Lam T.T."/>
            <person name="Chang Q.C."/>
            <person name="Ding S.J."/>
            <person name="Wang X.J."/>
            <person name="Zhu J.G."/>
            <person name="Ruan X.D."/>
            <person name="Zhao L."/>
            <person name="Wei J.T."/>
            <person name="Ye R.Z."/>
            <person name="Que T.C."/>
            <person name="Du C.H."/>
            <person name="Zhou Y.H."/>
            <person name="Cheng J.X."/>
            <person name="Dai P.F."/>
            <person name="Guo W.B."/>
            <person name="Han X.H."/>
            <person name="Huang E.J."/>
            <person name="Li L.F."/>
            <person name="Wei W."/>
            <person name="Gao Y.C."/>
            <person name="Liu J.Z."/>
            <person name="Shao H.Z."/>
            <person name="Wang X."/>
            <person name="Wang C.C."/>
            <person name="Yang T.C."/>
            <person name="Huo Q.B."/>
            <person name="Li W."/>
            <person name="Chen H.Y."/>
            <person name="Chen S.E."/>
            <person name="Zhou L.G."/>
            <person name="Ni X.B."/>
            <person name="Tian J.H."/>
            <person name="Sheng Y."/>
            <person name="Liu T."/>
            <person name="Pan Y.S."/>
            <person name="Xia L.Y."/>
            <person name="Li J."/>
            <person name="Zhao F."/>
            <person name="Cao W.C."/>
        </authorList>
    </citation>
    <scope>NUCLEOTIDE SEQUENCE [LARGE SCALE GENOMIC DNA]</scope>
    <source>
        <strain evidence="1">HaeL-2018</strain>
    </source>
</reference>
<dbReference type="GO" id="GO:0004222">
    <property type="term" value="F:metalloendopeptidase activity"/>
    <property type="evidence" value="ECO:0007669"/>
    <property type="project" value="InterPro"/>
</dbReference>
<dbReference type="Proteomes" id="UP000821853">
    <property type="component" value="Chromosome 8"/>
</dbReference>
<dbReference type="SUPFAM" id="SSF55486">
    <property type="entry name" value="Metalloproteases ('zincins'), catalytic domain"/>
    <property type="match status" value="1"/>
</dbReference>
<evidence type="ECO:0000313" key="2">
    <source>
        <dbReference type="Proteomes" id="UP000821853"/>
    </source>
</evidence>
<sequence length="177" mass="19999">MRYMEDGKTLFVPPGLLGLLINVSSSILDPVLVPILGRVVIHEMMPKRRGLYAWSGLHQLRFDKVVDCLVSDLNVAGTERDVRDLSTKTALEFGALEPLLMLYKRRLLEVLGRGVRLHSDYSNAQVFFVLWALGHCGERDADALVNTVLRNSALFARAFQCSVNHAMWLQKPCSFWN</sequence>
<dbReference type="Gene3D" id="3.40.390.10">
    <property type="entry name" value="Collagenase (Catalytic Domain)"/>
    <property type="match status" value="1"/>
</dbReference>
<evidence type="ECO:0000313" key="1">
    <source>
        <dbReference type="EMBL" id="KAH9379603.1"/>
    </source>
</evidence>
<accession>A0A9J6GWP0</accession>
<organism evidence="1 2">
    <name type="scientific">Haemaphysalis longicornis</name>
    <name type="common">Bush tick</name>
    <dbReference type="NCBI Taxonomy" id="44386"/>
    <lineage>
        <taxon>Eukaryota</taxon>
        <taxon>Metazoa</taxon>
        <taxon>Ecdysozoa</taxon>
        <taxon>Arthropoda</taxon>
        <taxon>Chelicerata</taxon>
        <taxon>Arachnida</taxon>
        <taxon>Acari</taxon>
        <taxon>Parasitiformes</taxon>
        <taxon>Ixodida</taxon>
        <taxon>Ixodoidea</taxon>
        <taxon>Ixodidae</taxon>
        <taxon>Haemaphysalinae</taxon>
        <taxon>Haemaphysalis</taxon>
    </lineage>
</organism>
<dbReference type="OrthoDB" id="6494345at2759"/>
<proteinExistence type="predicted"/>
<dbReference type="OMA" id="AFQCAVN"/>
<dbReference type="PROSITE" id="PS51885">
    <property type="entry name" value="NEPRILYSIN"/>
    <property type="match status" value="1"/>
</dbReference>
<dbReference type="InterPro" id="IPR000718">
    <property type="entry name" value="Peptidase_M13"/>
</dbReference>
<dbReference type="AlphaFoldDB" id="A0A9J6GWP0"/>
<dbReference type="VEuPathDB" id="VectorBase:HLOH_060061"/>
<dbReference type="GO" id="GO:0006508">
    <property type="term" value="P:proteolysis"/>
    <property type="evidence" value="ECO:0007669"/>
    <property type="project" value="InterPro"/>
</dbReference>
<keyword evidence="2" id="KW-1185">Reference proteome</keyword>